<name>A0A837D547_9PSEU</name>
<proteinExistence type="predicted"/>
<evidence type="ECO:0000313" key="1">
    <source>
        <dbReference type="EMBL" id="KHF42365.1"/>
    </source>
</evidence>
<organism evidence="1 2">
    <name type="scientific">Saccharomonospora viridis</name>
    <dbReference type="NCBI Taxonomy" id="1852"/>
    <lineage>
        <taxon>Bacteria</taxon>
        <taxon>Bacillati</taxon>
        <taxon>Actinomycetota</taxon>
        <taxon>Actinomycetes</taxon>
        <taxon>Pseudonocardiales</taxon>
        <taxon>Pseudonocardiaceae</taxon>
        <taxon>Saccharomonospora</taxon>
    </lineage>
</organism>
<gene>
    <name evidence="1" type="ORF">MINT15_25670</name>
</gene>
<protein>
    <submittedName>
        <fullName evidence="1">Uncharacterized protein</fullName>
    </submittedName>
</protein>
<sequence length="51" mass="5950">MELFHALARAERWDLVDMSMCSQGCRLGELFTLDREDSIDFDAVIIRSTER</sequence>
<reference evidence="1 2" key="1">
    <citation type="submission" date="2014-10" db="EMBL/GenBank/DDBJ databases">
        <title>Genome sequence of Micropolyspora internatus JCM3315.</title>
        <authorList>
            <person name="Shin S.-K."/>
            <person name="Yi H."/>
        </authorList>
    </citation>
    <scope>NUCLEOTIDE SEQUENCE [LARGE SCALE GENOMIC DNA]</scope>
    <source>
        <strain evidence="1 2">JCM 3315</strain>
    </source>
</reference>
<accession>A0A837D547</accession>
<dbReference type="AlphaFoldDB" id="A0A837D547"/>
<dbReference type="EMBL" id="JRZE01000006">
    <property type="protein sequence ID" value="KHF42365.1"/>
    <property type="molecule type" value="Genomic_DNA"/>
</dbReference>
<comment type="caution">
    <text evidence="1">The sequence shown here is derived from an EMBL/GenBank/DDBJ whole genome shotgun (WGS) entry which is preliminary data.</text>
</comment>
<dbReference type="Proteomes" id="UP000030848">
    <property type="component" value="Unassembled WGS sequence"/>
</dbReference>
<evidence type="ECO:0000313" key="2">
    <source>
        <dbReference type="Proteomes" id="UP000030848"/>
    </source>
</evidence>